<protein>
    <submittedName>
        <fullName evidence="1">Uncharacterized protein</fullName>
    </submittedName>
</protein>
<name>T2JMP6_CROWT</name>
<accession>T2JMP6</accession>
<comment type="caution">
    <text evidence="1">The sequence shown here is derived from an EMBL/GenBank/DDBJ whole genome shotgun (WGS) entry which is preliminary data.</text>
</comment>
<proteinExistence type="predicted"/>
<evidence type="ECO:0000313" key="2">
    <source>
        <dbReference type="Proteomes" id="UP000018130"/>
    </source>
</evidence>
<dbReference type="AlphaFoldDB" id="T2JMP6"/>
<dbReference type="EMBL" id="CAQN01000553">
    <property type="protein sequence ID" value="CCQ67153.1"/>
    <property type="molecule type" value="Genomic_DNA"/>
</dbReference>
<sequence length="60" mass="6984">MIKNKESQKILEQQNLTEGKIIKVNLNRDYENTVVTINVDSLNYAPKYSTEKRLLEGKET</sequence>
<gene>
    <name evidence="1" type="ORF">CWATWH0402_5622</name>
</gene>
<reference evidence="1 2" key="2">
    <citation type="submission" date="2013-09" db="EMBL/GenBank/DDBJ databases">
        <title>Whole genome comparison of six Crocosphaera watsonii strains with differing phenotypes.</title>
        <authorList>
            <person name="Bench S.R."/>
            <person name="Heller P."/>
            <person name="Frank I."/>
            <person name="Arciniega M."/>
            <person name="Shilova I.N."/>
            <person name="Zehr J.P."/>
        </authorList>
    </citation>
    <scope>NUCLEOTIDE SEQUENCE [LARGE SCALE GENOMIC DNA]</scope>
    <source>
        <strain evidence="1 2">WH 0402</strain>
    </source>
</reference>
<evidence type="ECO:0000313" key="1">
    <source>
        <dbReference type="EMBL" id="CCQ67153.1"/>
    </source>
</evidence>
<reference evidence="1 2" key="1">
    <citation type="submission" date="2013-01" db="EMBL/GenBank/DDBJ databases">
        <authorList>
            <person name="Bench S."/>
        </authorList>
    </citation>
    <scope>NUCLEOTIDE SEQUENCE [LARGE SCALE GENOMIC DNA]</scope>
    <source>
        <strain evidence="1 2">WH 0402</strain>
    </source>
</reference>
<dbReference type="Proteomes" id="UP000018130">
    <property type="component" value="Unassembled WGS sequence"/>
</dbReference>
<organism evidence="1 2">
    <name type="scientific">Crocosphaera watsonii WH 0402</name>
    <dbReference type="NCBI Taxonomy" id="1284629"/>
    <lineage>
        <taxon>Bacteria</taxon>
        <taxon>Bacillati</taxon>
        <taxon>Cyanobacteriota</taxon>
        <taxon>Cyanophyceae</taxon>
        <taxon>Oscillatoriophycideae</taxon>
        <taxon>Chroococcales</taxon>
        <taxon>Aphanothecaceae</taxon>
        <taxon>Crocosphaera</taxon>
    </lineage>
</organism>